<sequence>MCHQLFCVCPIATVTESQRAAHSVHRVNKIWAL</sequence>
<evidence type="ECO:0000313" key="1">
    <source>
        <dbReference type="EMBL" id="EPH41579.1"/>
    </source>
</evidence>
<organism evidence="1 2">
    <name type="scientific">Streptomyces aurantiacus JA 4570</name>
    <dbReference type="NCBI Taxonomy" id="1286094"/>
    <lineage>
        <taxon>Bacteria</taxon>
        <taxon>Bacillati</taxon>
        <taxon>Actinomycetota</taxon>
        <taxon>Actinomycetes</taxon>
        <taxon>Kitasatosporales</taxon>
        <taxon>Streptomycetaceae</taxon>
        <taxon>Streptomyces</taxon>
        <taxon>Streptomyces aurantiacus group</taxon>
    </lineage>
</organism>
<reference evidence="1 2" key="1">
    <citation type="submission" date="2013-02" db="EMBL/GenBank/DDBJ databases">
        <title>Draft Genome Sequence of Streptomyces aurantiacus, Which Produces Setomimycin.</title>
        <authorList>
            <person name="Gruening B.A."/>
            <person name="Praeg A."/>
            <person name="Erxleben A."/>
            <person name="Guenther S."/>
            <person name="Mueller M."/>
        </authorList>
    </citation>
    <scope>NUCLEOTIDE SEQUENCE [LARGE SCALE GENOMIC DNA]</scope>
    <source>
        <strain evidence="1 2">JA 4570</strain>
    </source>
</reference>
<name>S3ZG45_9ACTN</name>
<keyword evidence="2" id="KW-1185">Reference proteome</keyword>
<dbReference type="PATRIC" id="fig|1286094.4.peg.5284"/>
<comment type="caution">
    <text evidence="1">The sequence shown here is derived from an EMBL/GenBank/DDBJ whole genome shotgun (WGS) entry which is preliminary data.</text>
</comment>
<evidence type="ECO:0000313" key="2">
    <source>
        <dbReference type="Proteomes" id="UP000014629"/>
    </source>
</evidence>
<accession>S3ZG45</accession>
<dbReference type="AlphaFoldDB" id="S3ZG45"/>
<proteinExistence type="predicted"/>
<dbReference type="EMBL" id="AOPZ01000302">
    <property type="protein sequence ID" value="EPH41579.1"/>
    <property type="molecule type" value="Genomic_DNA"/>
</dbReference>
<dbReference type="Proteomes" id="UP000014629">
    <property type="component" value="Unassembled WGS sequence"/>
</dbReference>
<gene>
    <name evidence="1" type="ORF">STRAU_5353</name>
</gene>
<protein>
    <submittedName>
        <fullName evidence="1">Uncharacterized protein</fullName>
    </submittedName>
</protein>